<reference evidence="5 6" key="1">
    <citation type="submission" date="2014-07" db="EMBL/GenBank/DDBJ databases">
        <title>Draft genome of Clostridium celerecrescens 152B isolated from sediments associated with methane hydrate from Krishna Godavari basin.</title>
        <authorList>
            <person name="Honkalas V.S."/>
            <person name="Dabir A.P."/>
            <person name="Arora P."/>
            <person name="Dhakephalkar P.K."/>
        </authorList>
    </citation>
    <scope>NUCLEOTIDE SEQUENCE [LARGE SCALE GENOMIC DNA]</scope>
    <source>
        <strain evidence="5 6">152B</strain>
    </source>
</reference>
<name>A0A084JSE2_9FIRM</name>
<dbReference type="RefSeq" id="WP_038277320.1">
    <property type="nucleotide sequence ID" value="NZ_JPME01000002.1"/>
</dbReference>
<gene>
    <name evidence="5" type="ORF">IO98_01505</name>
</gene>
<protein>
    <submittedName>
        <fullName evidence="5">Transketolase</fullName>
    </submittedName>
</protein>
<dbReference type="Pfam" id="PF00456">
    <property type="entry name" value="Transketolase_N"/>
    <property type="match status" value="1"/>
</dbReference>
<sequence length="276" mass="30084">MNAERQQELQRLCFRFRNELIDLLYHIQTGHPGGSLSCTEILTTLYFEKIRQDPRHPDMEGRDRLILSKGHAAPILYIILAELGYFPKEELKTLRQINSNLQGHPCLHKTPGVELSTGPLGLGLGAGLGMSLSERLKGSEAYTYVVLGDGEIQEGSVWEAALAASKFQADHLIAILDNNGVQLDGTLEEIMPMGDIPAKWAAFGWKVLTCDGHDVKSISDALDKAVACKGKPVIIIANTVKGKGISFMEGKNVWHGKPIGEEDYKAAKIDLGGAPA</sequence>
<keyword evidence="3" id="KW-0786">Thiamine pyrophosphate</keyword>
<evidence type="ECO:0000256" key="3">
    <source>
        <dbReference type="ARBA" id="ARBA00023052"/>
    </source>
</evidence>
<feature type="domain" description="Transketolase N-terminal" evidence="4">
    <location>
        <begin position="20"/>
        <end position="275"/>
    </location>
</feature>
<dbReference type="InterPro" id="IPR005474">
    <property type="entry name" value="Transketolase_N"/>
</dbReference>
<comment type="cofactor">
    <cofactor evidence="1">
        <name>thiamine diphosphate</name>
        <dbReference type="ChEBI" id="CHEBI:58937"/>
    </cofactor>
</comment>
<dbReference type="CDD" id="cd02012">
    <property type="entry name" value="TPP_TK"/>
    <property type="match status" value="1"/>
</dbReference>
<comment type="caution">
    <text evidence="5">The sequence shown here is derived from an EMBL/GenBank/DDBJ whole genome shotgun (WGS) entry which is preliminary data.</text>
</comment>
<dbReference type="OrthoDB" id="8732661at2"/>
<comment type="similarity">
    <text evidence="2">Belongs to the transketolase family.</text>
</comment>
<keyword evidence="6" id="KW-1185">Reference proteome</keyword>
<dbReference type="PANTHER" id="PTHR47514">
    <property type="entry name" value="TRANSKETOLASE N-TERMINAL SECTION-RELATED"/>
    <property type="match status" value="1"/>
</dbReference>
<organism evidence="5 6">
    <name type="scientific">Lacrimispora celerecrescens</name>
    <dbReference type="NCBI Taxonomy" id="29354"/>
    <lineage>
        <taxon>Bacteria</taxon>
        <taxon>Bacillati</taxon>
        <taxon>Bacillota</taxon>
        <taxon>Clostridia</taxon>
        <taxon>Lachnospirales</taxon>
        <taxon>Lachnospiraceae</taxon>
        <taxon>Lacrimispora</taxon>
    </lineage>
</organism>
<dbReference type="Gene3D" id="3.40.50.970">
    <property type="match status" value="1"/>
</dbReference>
<evidence type="ECO:0000313" key="5">
    <source>
        <dbReference type="EMBL" id="KEZ91876.1"/>
    </source>
</evidence>
<dbReference type="PANTHER" id="PTHR47514:SF1">
    <property type="entry name" value="TRANSKETOLASE N-TERMINAL SECTION-RELATED"/>
    <property type="match status" value="1"/>
</dbReference>
<evidence type="ECO:0000259" key="4">
    <source>
        <dbReference type="Pfam" id="PF00456"/>
    </source>
</evidence>
<dbReference type="SUPFAM" id="SSF52518">
    <property type="entry name" value="Thiamin diphosphate-binding fold (THDP-binding)"/>
    <property type="match status" value="1"/>
</dbReference>
<dbReference type="EMBL" id="JPME01000002">
    <property type="protein sequence ID" value="KEZ91876.1"/>
    <property type="molecule type" value="Genomic_DNA"/>
</dbReference>
<evidence type="ECO:0000313" key="6">
    <source>
        <dbReference type="Proteomes" id="UP000028525"/>
    </source>
</evidence>
<dbReference type="Proteomes" id="UP000028525">
    <property type="component" value="Unassembled WGS sequence"/>
</dbReference>
<dbReference type="InterPro" id="IPR029061">
    <property type="entry name" value="THDP-binding"/>
</dbReference>
<evidence type="ECO:0000256" key="2">
    <source>
        <dbReference type="ARBA" id="ARBA00007131"/>
    </source>
</evidence>
<dbReference type="AlphaFoldDB" id="A0A084JSE2"/>
<proteinExistence type="inferred from homology"/>
<accession>A0A084JSE2</accession>
<evidence type="ECO:0000256" key="1">
    <source>
        <dbReference type="ARBA" id="ARBA00001964"/>
    </source>
</evidence>
<dbReference type="STRING" id="29354.IO98_01505"/>